<dbReference type="InterPro" id="IPR015855">
    <property type="entry name" value="ABC_transpr_MalK-like"/>
</dbReference>
<sequence>MATVVLKNVIKRFGKAEVIHNVDLAIEDREFMVLVGPSGCGKSTILRMIAGLETISSGTIAIGDQVVNDLAPKDRHIAMVFQNYALYPHMNVFENMSFGLRLKKTPPQEIEQRVGAAAEILGLTDLLHRKPFELSGGQRQRVAMGRAIVRNPSVFLFDEPLSNLDAKLRTQMRAEIKLLHQRVHATVIYVTHDQIEAMTLADRIVVLRDGRIEQIGKPLELFHHPVNTFVAGFIGSPPMNLVEGRLGLSESRIVFAGGVAFPIRMPKERVREAIEDGQAVVCGIRPEDMTLSGVQTGWRHAFDVQGQVQMVEPLGSETYVHVRIGDAVWVGRCEGRLAPHIGDAVTMTVNTDHIHVFDAASRGILFSTGQDA</sequence>
<keyword evidence="3 5" id="KW-0067">ATP-binding</keyword>
<dbReference type="Gene3D" id="2.40.50.100">
    <property type="match status" value="1"/>
</dbReference>
<comment type="caution">
    <text evidence="5">The sequence shown here is derived from an EMBL/GenBank/DDBJ whole genome shotgun (WGS) entry which is preliminary data.</text>
</comment>
<dbReference type="GO" id="GO:0140359">
    <property type="term" value="F:ABC-type transporter activity"/>
    <property type="evidence" value="ECO:0007669"/>
    <property type="project" value="InterPro"/>
</dbReference>
<dbReference type="GO" id="GO:0008643">
    <property type="term" value="P:carbohydrate transport"/>
    <property type="evidence" value="ECO:0007669"/>
    <property type="project" value="InterPro"/>
</dbReference>
<evidence type="ECO:0000259" key="4">
    <source>
        <dbReference type="PROSITE" id="PS50893"/>
    </source>
</evidence>
<keyword evidence="2" id="KW-0547">Nucleotide-binding</keyword>
<organism evidence="5">
    <name type="scientific">Desulfatirhabdium butyrativorans</name>
    <dbReference type="NCBI Taxonomy" id="340467"/>
    <lineage>
        <taxon>Bacteria</taxon>
        <taxon>Pseudomonadati</taxon>
        <taxon>Thermodesulfobacteriota</taxon>
        <taxon>Desulfobacteria</taxon>
        <taxon>Desulfobacterales</taxon>
        <taxon>Desulfatirhabdiaceae</taxon>
        <taxon>Desulfatirhabdium</taxon>
    </lineage>
</organism>
<dbReference type="PROSITE" id="PS00211">
    <property type="entry name" value="ABC_TRANSPORTER_1"/>
    <property type="match status" value="1"/>
</dbReference>
<dbReference type="InterPro" id="IPR017871">
    <property type="entry name" value="ABC_transporter-like_CS"/>
</dbReference>
<dbReference type="InterPro" id="IPR003439">
    <property type="entry name" value="ABC_transporter-like_ATP-bd"/>
</dbReference>
<evidence type="ECO:0000256" key="3">
    <source>
        <dbReference type="ARBA" id="ARBA00022840"/>
    </source>
</evidence>
<keyword evidence="1" id="KW-0813">Transport</keyword>
<dbReference type="CDD" id="cd03301">
    <property type="entry name" value="ABC_MalK_N"/>
    <property type="match status" value="1"/>
</dbReference>
<proteinExistence type="predicted"/>
<dbReference type="NCBIfam" id="NF008653">
    <property type="entry name" value="PRK11650.1"/>
    <property type="match status" value="1"/>
</dbReference>
<dbReference type="PANTHER" id="PTHR43875:SF1">
    <property type="entry name" value="OSMOPROTECTIVE COMPOUNDS UPTAKE ATP-BINDING PROTEIN GGTA"/>
    <property type="match status" value="1"/>
</dbReference>
<dbReference type="FunFam" id="3.40.50.300:FF:000042">
    <property type="entry name" value="Maltose/maltodextrin ABC transporter, ATP-binding protein"/>
    <property type="match status" value="1"/>
</dbReference>
<dbReference type="PANTHER" id="PTHR43875">
    <property type="entry name" value="MALTODEXTRIN IMPORT ATP-BINDING PROTEIN MSMX"/>
    <property type="match status" value="1"/>
</dbReference>
<evidence type="ECO:0000256" key="2">
    <source>
        <dbReference type="ARBA" id="ARBA00022741"/>
    </source>
</evidence>
<dbReference type="InterPro" id="IPR012340">
    <property type="entry name" value="NA-bd_OB-fold"/>
</dbReference>
<dbReference type="GO" id="GO:0055052">
    <property type="term" value="C:ATP-binding cassette (ABC) transporter complex, substrate-binding subunit-containing"/>
    <property type="evidence" value="ECO:0007669"/>
    <property type="project" value="TreeGrafter"/>
</dbReference>
<dbReference type="SUPFAM" id="SSF52540">
    <property type="entry name" value="P-loop containing nucleoside triphosphate hydrolases"/>
    <property type="match status" value="1"/>
</dbReference>
<dbReference type="InterPro" id="IPR027417">
    <property type="entry name" value="P-loop_NTPase"/>
</dbReference>
<dbReference type="InterPro" id="IPR003593">
    <property type="entry name" value="AAA+_ATPase"/>
</dbReference>
<dbReference type="Gene3D" id="3.40.50.300">
    <property type="entry name" value="P-loop containing nucleotide triphosphate hydrolases"/>
    <property type="match status" value="1"/>
</dbReference>
<dbReference type="GO" id="GO:0016887">
    <property type="term" value="F:ATP hydrolysis activity"/>
    <property type="evidence" value="ECO:0007669"/>
    <property type="project" value="InterPro"/>
</dbReference>
<accession>A0A7C4MPR4</accession>
<gene>
    <name evidence="5" type="primary">ugpC</name>
    <name evidence="5" type="ORF">ENS29_04530</name>
</gene>
<dbReference type="GO" id="GO:0005524">
    <property type="term" value="F:ATP binding"/>
    <property type="evidence" value="ECO:0007669"/>
    <property type="project" value="UniProtKB-KW"/>
</dbReference>
<dbReference type="InterPro" id="IPR047641">
    <property type="entry name" value="ABC_transpr_MalK/UgpC-like"/>
</dbReference>
<dbReference type="SMART" id="SM00382">
    <property type="entry name" value="AAA"/>
    <property type="match status" value="1"/>
</dbReference>
<feature type="domain" description="ABC transporter" evidence="4">
    <location>
        <begin position="4"/>
        <end position="234"/>
    </location>
</feature>
<dbReference type="PROSITE" id="PS50893">
    <property type="entry name" value="ABC_TRANSPORTER_2"/>
    <property type="match status" value="1"/>
</dbReference>
<dbReference type="AlphaFoldDB" id="A0A7C4MPR4"/>
<protein>
    <submittedName>
        <fullName evidence="5">sn-glycerol-3-phosphate ABC transporter ATP-binding protein UgpC</fullName>
    </submittedName>
</protein>
<dbReference type="Pfam" id="PF17912">
    <property type="entry name" value="OB_MalK"/>
    <property type="match status" value="1"/>
</dbReference>
<evidence type="ECO:0000256" key="1">
    <source>
        <dbReference type="ARBA" id="ARBA00022448"/>
    </source>
</evidence>
<reference evidence="5" key="1">
    <citation type="journal article" date="2020" name="mSystems">
        <title>Genome- and Community-Level Interaction Insights into Carbon Utilization and Element Cycling Functions of Hydrothermarchaeota in Hydrothermal Sediment.</title>
        <authorList>
            <person name="Zhou Z."/>
            <person name="Liu Y."/>
            <person name="Xu W."/>
            <person name="Pan J."/>
            <person name="Luo Z.H."/>
            <person name="Li M."/>
        </authorList>
    </citation>
    <scope>NUCLEOTIDE SEQUENCE [LARGE SCALE GENOMIC DNA]</scope>
    <source>
        <strain evidence="5">SpSt-477</strain>
    </source>
</reference>
<dbReference type="Pfam" id="PF00005">
    <property type="entry name" value="ABC_tran"/>
    <property type="match status" value="1"/>
</dbReference>
<dbReference type="InterPro" id="IPR040582">
    <property type="entry name" value="OB_MalK-like"/>
</dbReference>
<dbReference type="SUPFAM" id="SSF50331">
    <property type="entry name" value="MOP-like"/>
    <property type="match status" value="1"/>
</dbReference>
<dbReference type="EMBL" id="DSUH01000101">
    <property type="protein sequence ID" value="HGU32105.1"/>
    <property type="molecule type" value="Genomic_DNA"/>
</dbReference>
<dbReference type="InterPro" id="IPR008995">
    <property type="entry name" value="Mo/tungstate-bd_C_term_dom"/>
</dbReference>
<evidence type="ECO:0000313" key="5">
    <source>
        <dbReference type="EMBL" id="HGU32105.1"/>
    </source>
</evidence>
<dbReference type="Gene3D" id="2.40.50.140">
    <property type="entry name" value="Nucleic acid-binding proteins"/>
    <property type="match status" value="1"/>
</dbReference>
<name>A0A7C4MPR4_9BACT</name>